<dbReference type="SMART" id="SM00849">
    <property type="entry name" value="Lactamase_B"/>
    <property type="match status" value="1"/>
</dbReference>
<reference evidence="4 5" key="1">
    <citation type="journal article" date="2016" name="Nat. Commun.">
        <title>Thousands of microbial genomes shed light on interconnected biogeochemical processes in an aquifer system.</title>
        <authorList>
            <person name="Anantharaman K."/>
            <person name="Brown C.T."/>
            <person name="Hug L.A."/>
            <person name="Sharon I."/>
            <person name="Castelle C.J."/>
            <person name="Probst A.J."/>
            <person name="Thomas B.C."/>
            <person name="Singh A."/>
            <person name="Wilkins M.J."/>
            <person name="Karaoz U."/>
            <person name="Brodie E.L."/>
            <person name="Williams K.H."/>
            <person name="Hubbard S.S."/>
            <person name="Banfield J.F."/>
        </authorList>
    </citation>
    <scope>NUCLEOTIDE SEQUENCE [LARGE SCALE GENOMIC DNA]</scope>
</reference>
<dbReference type="AlphaFoldDB" id="A0A1F7W9L4"/>
<dbReference type="CDD" id="cd16295">
    <property type="entry name" value="TTHA0252-CPSF-like_MBL-fold"/>
    <property type="match status" value="1"/>
</dbReference>
<gene>
    <name evidence="4" type="ORF">A2304_01175</name>
</gene>
<dbReference type="PANTHER" id="PTHR11203">
    <property type="entry name" value="CLEAVAGE AND POLYADENYLATION SPECIFICITY FACTOR FAMILY MEMBER"/>
    <property type="match status" value="1"/>
</dbReference>
<dbReference type="SMART" id="SM01027">
    <property type="entry name" value="Beta-Casp"/>
    <property type="match status" value="1"/>
</dbReference>
<comment type="caution">
    <text evidence="4">The sequence shown here is derived from an EMBL/GenBank/DDBJ whole genome shotgun (WGS) entry which is preliminary data.</text>
</comment>
<sequence>MKISFHGANNEVTGSCFLLTANDAHGKEHRLLVDCGMFQGERMCGDKNMSPFGFDPSSLDAVYVTHPHADHTGRLPKLIKEGYAGPITMTHPCKALTKVVLDDAYHIMSENAKKCGDRVLYEREDLETLEARTTGIGYHEEIEVAPGITVMFHDAGHVLGSAFISFEAEGRRVVFSGDVGNDYVPILPDTEPISRADVVVCEATYGHRVHEPPTERASKLRAAIEETIHAGGVLLIPAFSIERTQELLYEIDIMLRTLKTSVPMYLDSPMAIRATEIYRHFKEYLRFDTPILSEPDRDFFSFPNLHETLLVDESKAINDVKAPKVIIAGSGMMSGGRIMHHLMRYLPDPKSRVLIIGYQAAGTLGRKIYEGAKTVRIYGKEIEVHAGVAAIGAFSAHADMNKLTRWLQPEDGNVPKKIFLVHGDPEAKEVFATHLRHELKTNVVIPAFQSSHEI</sequence>
<dbReference type="GO" id="GO:0004521">
    <property type="term" value="F:RNA endonuclease activity"/>
    <property type="evidence" value="ECO:0007669"/>
    <property type="project" value="TreeGrafter"/>
</dbReference>
<evidence type="ECO:0000256" key="1">
    <source>
        <dbReference type="ARBA" id="ARBA00022801"/>
    </source>
</evidence>
<evidence type="ECO:0000259" key="2">
    <source>
        <dbReference type="SMART" id="SM00849"/>
    </source>
</evidence>
<dbReference type="Proteomes" id="UP000176501">
    <property type="component" value="Unassembled WGS sequence"/>
</dbReference>
<dbReference type="Pfam" id="PF10996">
    <property type="entry name" value="Beta-Casp"/>
    <property type="match status" value="1"/>
</dbReference>
<evidence type="ECO:0000313" key="5">
    <source>
        <dbReference type="Proteomes" id="UP000176501"/>
    </source>
</evidence>
<dbReference type="InterPro" id="IPR050698">
    <property type="entry name" value="MBL"/>
</dbReference>
<accession>A0A1F7W9L4</accession>
<dbReference type="Gene3D" id="3.40.50.10890">
    <property type="match status" value="1"/>
</dbReference>
<dbReference type="GO" id="GO:0016787">
    <property type="term" value="F:hydrolase activity"/>
    <property type="evidence" value="ECO:0007669"/>
    <property type="project" value="UniProtKB-KW"/>
</dbReference>
<evidence type="ECO:0000313" key="4">
    <source>
        <dbReference type="EMBL" id="OGL98774.1"/>
    </source>
</evidence>
<organism evidence="4 5">
    <name type="scientific">Candidatus Uhrbacteria bacterium RIFOXYB2_FULL_57_15</name>
    <dbReference type="NCBI Taxonomy" id="1802422"/>
    <lineage>
        <taxon>Bacteria</taxon>
        <taxon>Candidatus Uhriibacteriota</taxon>
    </lineage>
</organism>
<dbReference type="Gene3D" id="3.60.15.10">
    <property type="entry name" value="Ribonuclease Z/Hydroxyacylglutathione hydrolase-like"/>
    <property type="match status" value="1"/>
</dbReference>
<dbReference type="Pfam" id="PF00753">
    <property type="entry name" value="Lactamase_B"/>
    <property type="match status" value="1"/>
</dbReference>
<evidence type="ECO:0000259" key="3">
    <source>
        <dbReference type="SMART" id="SM01027"/>
    </source>
</evidence>
<dbReference type="InterPro" id="IPR001279">
    <property type="entry name" value="Metallo-B-lactamas"/>
</dbReference>
<name>A0A1F7W9L4_9BACT</name>
<dbReference type="PANTHER" id="PTHR11203:SF37">
    <property type="entry name" value="INTEGRATOR COMPLEX SUBUNIT 11"/>
    <property type="match status" value="1"/>
</dbReference>
<proteinExistence type="predicted"/>
<dbReference type="Pfam" id="PF07521">
    <property type="entry name" value="RMMBL"/>
    <property type="match status" value="1"/>
</dbReference>
<feature type="domain" description="Metallo-beta-lactamase" evidence="2">
    <location>
        <begin position="13"/>
        <end position="232"/>
    </location>
</feature>
<keyword evidence="1" id="KW-0378">Hydrolase</keyword>
<dbReference type="InterPro" id="IPR022712">
    <property type="entry name" value="Beta_Casp"/>
</dbReference>
<protein>
    <recommendedName>
        <fullName evidence="6">MBL fold metallo-hydrolase</fullName>
    </recommendedName>
</protein>
<dbReference type="EMBL" id="MGFE01000016">
    <property type="protein sequence ID" value="OGL98774.1"/>
    <property type="molecule type" value="Genomic_DNA"/>
</dbReference>
<evidence type="ECO:0008006" key="6">
    <source>
        <dbReference type="Google" id="ProtNLM"/>
    </source>
</evidence>
<dbReference type="InterPro" id="IPR011108">
    <property type="entry name" value="RMMBL"/>
</dbReference>
<feature type="domain" description="Beta-Casp" evidence="3">
    <location>
        <begin position="244"/>
        <end position="368"/>
    </location>
</feature>
<dbReference type="SUPFAM" id="SSF56281">
    <property type="entry name" value="Metallo-hydrolase/oxidoreductase"/>
    <property type="match status" value="1"/>
</dbReference>
<dbReference type="InterPro" id="IPR036866">
    <property type="entry name" value="RibonucZ/Hydroxyglut_hydro"/>
</dbReference>